<gene>
    <name evidence="1" type="ORF">UN64_18425</name>
</gene>
<evidence type="ECO:0000313" key="2">
    <source>
        <dbReference type="Proteomes" id="UP000188597"/>
    </source>
</evidence>
<reference evidence="1 2" key="1">
    <citation type="submission" date="2016-11" db="EMBL/GenBank/DDBJ databases">
        <authorList>
            <person name="Jaros S."/>
            <person name="Januszkiewicz K."/>
            <person name="Wedrychowicz H."/>
        </authorList>
    </citation>
    <scope>NUCLEOTIDE SEQUENCE [LARGE SCALE GENOMIC DNA]</scope>
    <source>
        <strain evidence="1 2">Con a/3</strain>
    </source>
</reference>
<dbReference type="AlphaFoldDB" id="A0A1V3G3V5"/>
<comment type="caution">
    <text evidence="1">The sequence shown here is derived from an EMBL/GenBank/DDBJ whole genome shotgun (WGS) entry which is preliminary data.</text>
</comment>
<sequence>MNAKAFSLESRFLNPKIFASNPRKTSIYPRVYIPRQITHMGRYLQGTKHKQTKNPALQKENRVLINV</sequence>
<accession>A0A1V3G3V5</accession>
<proteinExistence type="predicted"/>
<dbReference type="EMBL" id="MQMF01000006">
    <property type="protein sequence ID" value="OOE09616.1"/>
    <property type="molecule type" value="Genomic_DNA"/>
</dbReference>
<evidence type="ECO:0000313" key="1">
    <source>
        <dbReference type="EMBL" id="OOE09616.1"/>
    </source>
</evidence>
<protein>
    <submittedName>
        <fullName evidence="1">Uncharacterized protein</fullName>
    </submittedName>
</protein>
<organism evidence="1 2">
    <name type="scientific">Fictibacillus arsenicus</name>
    <dbReference type="NCBI Taxonomy" id="255247"/>
    <lineage>
        <taxon>Bacteria</taxon>
        <taxon>Bacillati</taxon>
        <taxon>Bacillota</taxon>
        <taxon>Bacilli</taxon>
        <taxon>Bacillales</taxon>
        <taxon>Fictibacillaceae</taxon>
        <taxon>Fictibacillus</taxon>
    </lineage>
</organism>
<dbReference type="Proteomes" id="UP000188597">
    <property type="component" value="Unassembled WGS sequence"/>
</dbReference>
<name>A0A1V3G3V5_9BACL</name>